<dbReference type="Proteomes" id="UP000315783">
    <property type="component" value="Unassembled WGS sequence"/>
</dbReference>
<organism evidence="2 3">
    <name type="scientific">Cordyceps javanica</name>
    <dbReference type="NCBI Taxonomy" id="43265"/>
    <lineage>
        <taxon>Eukaryota</taxon>
        <taxon>Fungi</taxon>
        <taxon>Dikarya</taxon>
        <taxon>Ascomycota</taxon>
        <taxon>Pezizomycotina</taxon>
        <taxon>Sordariomycetes</taxon>
        <taxon>Hypocreomycetidae</taxon>
        <taxon>Hypocreales</taxon>
        <taxon>Cordycipitaceae</taxon>
        <taxon>Cordyceps</taxon>
    </lineage>
</organism>
<keyword evidence="1" id="KW-0175">Coiled coil</keyword>
<gene>
    <name evidence="2" type="ORF">IF1G_08954</name>
</gene>
<keyword evidence="3" id="KW-1185">Reference proteome</keyword>
<sequence>MSRHRSLREAKLRLLDEFYRAGHVTVKEEHPDETHPLHDLFLKTMFITDKKSLLDGRNGSFKLFRRNKVCQLFGVIERHNLQGEDCELDKLESEALPNLPSNEEMLAIKFATKDQAHNKEVIRLLELCNSKHLWQIPLPANAEGKDTAAKIPTKDFDSDSAPADMMSKVAAKGELDDLDRKIKAIQSTKKGIREKLQGLKEDLATVEAAESVVLQAKEAMENVQAAESVVLQAKEAMENVQAAESALLQAKEAFTKAQAAVAEADRALVESSNEVARHGQVAAGATV</sequence>
<dbReference type="OrthoDB" id="10465234at2759"/>
<comment type="caution">
    <text evidence="2">The sequence shown here is derived from an EMBL/GenBank/DDBJ whole genome shotgun (WGS) entry which is preliminary data.</text>
</comment>
<name>A0A545USL2_9HYPO</name>
<protein>
    <submittedName>
        <fullName evidence="2">Uncharacterized protein</fullName>
    </submittedName>
</protein>
<reference evidence="2 3" key="1">
    <citation type="journal article" date="2019" name="Appl. Microbiol. Biotechnol.">
        <title>Genome sequence of Isaria javanica and comparative genome analysis insights into family S53 peptidase evolution in fungal entomopathogens.</title>
        <authorList>
            <person name="Lin R."/>
            <person name="Zhang X."/>
            <person name="Xin B."/>
            <person name="Zou M."/>
            <person name="Gao Y."/>
            <person name="Qin F."/>
            <person name="Hu Q."/>
            <person name="Xie B."/>
            <person name="Cheng X."/>
        </authorList>
    </citation>
    <scope>NUCLEOTIDE SEQUENCE [LARGE SCALE GENOMIC DNA]</scope>
    <source>
        <strain evidence="2 3">IJ1G</strain>
    </source>
</reference>
<feature type="coiled-coil region" evidence="1">
    <location>
        <begin position="168"/>
        <end position="253"/>
    </location>
</feature>
<dbReference type="EMBL" id="SPUK01000015">
    <property type="protein sequence ID" value="TQV92436.1"/>
    <property type="molecule type" value="Genomic_DNA"/>
</dbReference>
<evidence type="ECO:0000313" key="3">
    <source>
        <dbReference type="Proteomes" id="UP000315783"/>
    </source>
</evidence>
<accession>A0A545USL2</accession>
<evidence type="ECO:0000313" key="2">
    <source>
        <dbReference type="EMBL" id="TQV92436.1"/>
    </source>
</evidence>
<evidence type="ECO:0000256" key="1">
    <source>
        <dbReference type="SAM" id="Coils"/>
    </source>
</evidence>
<dbReference type="AlphaFoldDB" id="A0A545USL2"/>
<proteinExistence type="predicted"/>